<evidence type="ECO:0000256" key="1">
    <source>
        <dbReference type="SAM" id="MobiDB-lite"/>
    </source>
</evidence>
<feature type="compositionally biased region" description="Pro residues" evidence="1">
    <location>
        <begin position="209"/>
        <end position="229"/>
    </location>
</feature>
<dbReference type="AlphaFoldDB" id="A0A934SMZ5"/>
<keyword evidence="4" id="KW-1185">Reference proteome</keyword>
<feature type="region of interest" description="Disordered" evidence="1">
    <location>
        <begin position="186"/>
        <end position="237"/>
    </location>
</feature>
<dbReference type="RefSeq" id="WP_200556704.1">
    <property type="nucleotide sequence ID" value="NZ_JAEPES010000004.1"/>
</dbReference>
<dbReference type="Pfam" id="PF13313">
    <property type="entry name" value="DUF4082"/>
    <property type="match status" value="1"/>
</dbReference>
<name>A0A934SMZ5_9MICO</name>
<dbReference type="Proteomes" id="UP000636458">
    <property type="component" value="Unassembled WGS sequence"/>
</dbReference>
<organism evidence="3 4">
    <name type="scientific">Lacisediminihabitans changchengi</name>
    <dbReference type="NCBI Taxonomy" id="2787634"/>
    <lineage>
        <taxon>Bacteria</taxon>
        <taxon>Bacillati</taxon>
        <taxon>Actinomycetota</taxon>
        <taxon>Actinomycetes</taxon>
        <taxon>Micrococcales</taxon>
        <taxon>Microbacteriaceae</taxon>
        <taxon>Lacisediminihabitans</taxon>
    </lineage>
</organism>
<protein>
    <submittedName>
        <fullName evidence="3">DUF4082 domain-containing protein</fullName>
    </submittedName>
</protein>
<reference evidence="3" key="1">
    <citation type="submission" date="2021-01" db="EMBL/GenBank/DDBJ databases">
        <title>Lacisediminihabitans sp. nov. strain G11-30, isolated from Antarctic Soil.</title>
        <authorList>
            <person name="Li J."/>
        </authorList>
    </citation>
    <scope>NUCLEOTIDE SEQUENCE</scope>
    <source>
        <strain evidence="3">G11-30</strain>
    </source>
</reference>
<sequence>MIAAAVVVIALAVTGVGVFRAAEPASAAPSAVLYPDAVPKTLTDPDPKSVELGLQFSSSVGGTISGIRFYKSKENTGTHVGALWSSSGRRLASVTFTNESATGWQTANFATPVAIKKNRTYVASYLAPKGKYSVTENGFAKPYTSGTLTVPTGGGVYRYGTGGFPTYTYKNSNYFVDVVYTPSTVTVPSPSSSTTPTPSATPSTSPSSSPSPSPSPSPSTPPTTTPPPVSTALNLPRIPWEGGSDYWKKFRATDAAGWDDPSFFPIVIWYNGISNNAEAMYDKSVGINTYIGMDKSTPYSLFKDNGVFWIGDKLNSSFTDSSTNWVGNFLDDEVDGRYSPAAGRAHLQQLVDSYAGNGRFNYANFTQIVMSTDGNQSDAEQYVNNYTDAVSADMYWYTIPYCSWTPYRGDTYLNPITKANCRTSSSYGKTVNMLRQRDAVDGKLQPIWNFIEDLNGGPGPSAPAVTITPAQLKGSVMNSIINEARGIVYFNQSLSGSCQGGSILRQSQVTPNFCGAPQIAAAKEVDALIRQLAPVINTQSYQYSFGSGLNTMLKAYNGSAYIFSMVDGSSTPGSRTFTLPGGITGSQIEVVGENRTITVGANRTFTDSFAAESSYHIYKITV</sequence>
<dbReference type="EMBL" id="JAEPES010000004">
    <property type="protein sequence ID" value="MBK4348508.1"/>
    <property type="molecule type" value="Genomic_DNA"/>
</dbReference>
<comment type="caution">
    <text evidence="3">The sequence shown here is derived from an EMBL/GenBank/DDBJ whole genome shotgun (WGS) entry which is preliminary data.</text>
</comment>
<evidence type="ECO:0000313" key="3">
    <source>
        <dbReference type="EMBL" id="MBK4348508.1"/>
    </source>
</evidence>
<evidence type="ECO:0000259" key="2">
    <source>
        <dbReference type="Pfam" id="PF13313"/>
    </source>
</evidence>
<evidence type="ECO:0000313" key="4">
    <source>
        <dbReference type="Proteomes" id="UP000636458"/>
    </source>
</evidence>
<accession>A0A934SMZ5</accession>
<dbReference type="InterPro" id="IPR025141">
    <property type="entry name" value="DUF4082"/>
</dbReference>
<gene>
    <name evidence="3" type="ORF">IV501_12765</name>
</gene>
<proteinExistence type="predicted"/>
<feature type="domain" description="DUF4082" evidence="2">
    <location>
        <begin position="37"/>
        <end position="176"/>
    </location>
</feature>
<feature type="compositionally biased region" description="Low complexity" evidence="1">
    <location>
        <begin position="186"/>
        <end position="208"/>
    </location>
</feature>